<dbReference type="EMBL" id="BAABWH010000005">
    <property type="protein sequence ID" value="GAA6145853.1"/>
    <property type="molecule type" value="Genomic_DNA"/>
</dbReference>
<name>A0ABQ0A0C1_9GAMM</name>
<protein>
    <submittedName>
        <fullName evidence="1">Uncharacterized protein</fullName>
    </submittedName>
</protein>
<keyword evidence="2" id="KW-1185">Reference proteome</keyword>
<comment type="caution">
    <text evidence="1">The sequence shown here is derived from an EMBL/GenBank/DDBJ whole genome shotgun (WGS) entry which is preliminary data.</text>
</comment>
<organism evidence="1 2">
    <name type="scientific">Thalassolituus maritimus</name>
    <dbReference type="NCBI Taxonomy" id="484498"/>
    <lineage>
        <taxon>Bacteria</taxon>
        <taxon>Pseudomonadati</taxon>
        <taxon>Pseudomonadota</taxon>
        <taxon>Gammaproteobacteria</taxon>
        <taxon>Oceanospirillales</taxon>
        <taxon>Oceanospirillaceae</taxon>
        <taxon>Thalassolituus</taxon>
    </lineage>
</organism>
<accession>A0ABQ0A0C1</accession>
<evidence type="ECO:0000313" key="2">
    <source>
        <dbReference type="Proteomes" id="UP001481413"/>
    </source>
</evidence>
<gene>
    <name evidence="1" type="ORF">NBRC116585_19710</name>
</gene>
<reference evidence="1 2" key="1">
    <citation type="submission" date="2024-04" db="EMBL/GenBank/DDBJ databases">
        <title>Draft genome sequence of Thalassolituus maritimus NBRC 116585.</title>
        <authorList>
            <person name="Miyakawa T."/>
            <person name="Kusuya Y."/>
            <person name="Miura T."/>
        </authorList>
    </citation>
    <scope>NUCLEOTIDE SEQUENCE [LARGE SCALE GENOMIC DNA]</scope>
    <source>
        <strain evidence="1 2">5NW40-0001</strain>
    </source>
</reference>
<evidence type="ECO:0000313" key="1">
    <source>
        <dbReference type="EMBL" id="GAA6145853.1"/>
    </source>
</evidence>
<dbReference type="Proteomes" id="UP001481413">
    <property type="component" value="Unassembled WGS sequence"/>
</dbReference>
<proteinExistence type="predicted"/>
<sequence>MIESSLGKFTRLFSVSLVAIYKFAGLPPSGTNTTFEANPHHSPLLAEQPGRYLDEIIEK</sequence>